<keyword evidence="5 7" id="KW-0472">Membrane</keyword>
<evidence type="ECO:0000256" key="1">
    <source>
        <dbReference type="ARBA" id="ARBA00004141"/>
    </source>
</evidence>
<sequence length="503" mass="54431">MSQTAHSDSAGTGNHGAGSTTFERRPEYSDRLYNQDLAPLRPQTWTWYNIFAFWMSDVHSVGGYVFAGSLFALGIGPVPVLISLLLGILIVNVFCNLVSRPSQQAGVPYPVASRLSFGVIGANVPAIIRGLIAVAWYGIQTFLASSALVIVLLRFFPGLQPLSQVSFLGLSALGWTGFMLMWVLQAVVFWFGMNAIKRFIDFAGPAVYAVMFVLAIYITVRAGGNVSLSLAEVRYTGTAALFPMLTATALVVSYFSGPMLNFGDFSRYARSAGEVRRGNFWGLPVNFLLFSLVTVITTSGTIPVFGKLITDPIAIVSRIDSSFAVVLGAFTFITATIGINIVANFVSPAFDFSNVAPKFISWRTGGFIAAVASVFITPWNLFNNPTVIHFTLDALAAFIGPLFGILLTDFYLVKRGQIDLDSLYIADARSRYWYRNGWNTTAIWALVPAVLMGLLIAFIPGLSALANFAWFTGLILGAGFYYALSSAERRSAAQVAPNLGASD</sequence>
<dbReference type="InterPro" id="IPR045225">
    <property type="entry name" value="Uracil/uridine/allantoin_perm"/>
</dbReference>
<feature type="transmembrane region" description="Helical" evidence="7">
    <location>
        <begin position="47"/>
        <end position="73"/>
    </location>
</feature>
<evidence type="ECO:0000256" key="7">
    <source>
        <dbReference type="SAM" id="Phobius"/>
    </source>
</evidence>
<feature type="transmembrane region" description="Helical" evidence="7">
    <location>
        <begin position="394"/>
        <end position="413"/>
    </location>
</feature>
<evidence type="ECO:0000256" key="2">
    <source>
        <dbReference type="ARBA" id="ARBA00008974"/>
    </source>
</evidence>
<feature type="transmembrane region" description="Helical" evidence="7">
    <location>
        <begin position="322"/>
        <end position="343"/>
    </location>
</feature>
<reference evidence="8" key="2">
    <citation type="submission" date="2020-09" db="EMBL/GenBank/DDBJ databases">
        <authorList>
            <person name="Sun Q."/>
            <person name="Ohkuma M."/>
        </authorList>
    </citation>
    <scope>NUCLEOTIDE SEQUENCE</scope>
    <source>
        <strain evidence="8">JCM 14371</strain>
    </source>
</reference>
<feature type="transmembrane region" description="Helical" evidence="7">
    <location>
        <begin position="135"/>
        <end position="156"/>
    </location>
</feature>
<comment type="subcellular location">
    <subcellularLocation>
        <location evidence="1">Membrane</location>
        <topology evidence="1">Multi-pass membrane protein</topology>
    </subcellularLocation>
</comment>
<dbReference type="PANTHER" id="PTHR30618:SF6">
    <property type="entry name" value="NCS1 FAMILY NUCLEOBASE:CATION SYMPORTER-1"/>
    <property type="match status" value="1"/>
</dbReference>
<dbReference type="PANTHER" id="PTHR30618">
    <property type="entry name" value="NCS1 FAMILY PURINE/PYRIMIDINE TRANSPORTER"/>
    <property type="match status" value="1"/>
</dbReference>
<dbReference type="Pfam" id="PF02133">
    <property type="entry name" value="Transp_cyt_pur"/>
    <property type="match status" value="1"/>
</dbReference>
<keyword evidence="4 7" id="KW-1133">Transmembrane helix</keyword>
<dbReference type="RefSeq" id="WP_188961090.1">
    <property type="nucleotide sequence ID" value="NZ_BMOE01000002.1"/>
</dbReference>
<feature type="compositionally biased region" description="Polar residues" evidence="6">
    <location>
        <begin position="1"/>
        <end position="21"/>
    </location>
</feature>
<reference evidence="8" key="1">
    <citation type="journal article" date="2014" name="Int. J. Syst. Evol. Microbiol.">
        <title>Complete genome sequence of Corynebacterium casei LMG S-19264T (=DSM 44701T), isolated from a smear-ripened cheese.</title>
        <authorList>
            <consortium name="US DOE Joint Genome Institute (JGI-PGF)"/>
            <person name="Walter F."/>
            <person name="Albersmeier A."/>
            <person name="Kalinowski J."/>
            <person name="Ruckert C."/>
        </authorList>
    </citation>
    <scope>NUCLEOTIDE SEQUENCE</scope>
    <source>
        <strain evidence="8">JCM 14371</strain>
    </source>
</reference>
<evidence type="ECO:0000256" key="5">
    <source>
        <dbReference type="ARBA" id="ARBA00023136"/>
    </source>
</evidence>
<evidence type="ECO:0000313" key="8">
    <source>
        <dbReference type="EMBL" id="GGJ67105.1"/>
    </source>
</evidence>
<evidence type="ECO:0000256" key="4">
    <source>
        <dbReference type="ARBA" id="ARBA00022989"/>
    </source>
</evidence>
<dbReference type="GO" id="GO:0015205">
    <property type="term" value="F:nucleobase transmembrane transporter activity"/>
    <property type="evidence" value="ECO:0007669"/>
    <property type="project" value="TreeGrafter"/>
</dbReference>
<feature type="transmembrane region" description="Helical" evidence="7">
    <location>
        <begin position="438"/>
        <end position="459"/>
    </location>
</feature>
<dbReference type="Gene3D" id="1.10.4160.10">
    <property type="entry name" value="Hydantoin permease"/>
    <property type="match status" value="1"/>
</dbReference>
<organism evidence="8 9">
    <name type="scientific">Deinococcus aquiradiocola</name>
    <dbReference type="NCBI Taxonomy" id="393059"/>
    <lineage>
        <taxon>Bacteria</taxon>
        <taxon>Thermotogati</taxon>
        <taxon>Deinococcota</taxon>
        <taxon>Deinococci</taxon>
        <taxon>Deinococcales</taxon>
        <taxon>Deinococcaceae</taxon>
        <taxon>Deinococcus</taxon>
    </lineage>
</organism>
<protein>
    <submittedName>
        <fullName evidence="8">Transport-related membrane protein</fullName>
    </submittedName>
</protein>
<feature type="transmembrane region" description="Helical" evidence="7">
    <location>
        <begin position="364"/>
        <end position="382"/>
    </location>
</feature>
<feature type="transmembrane region" description="Helical" evidence="7">
    <location>
        <begin position="280"/>
        <end position="302"/>
    </location>
</feature>
<accession>A0A917P951</accession>
<proteinExistence type="inferred from homology"/>
<dbReference type="AlphaFoldDB" id="A0A917P951"/>
<dbReference type="CDD" id="cd11555">
    <property type="entry name" value="SLC-NCS1sbd_u1"/>
    <property type="match status" value="1"/>
</dbReference>
<comment type="similarity">
    <text evidence="2">Belongs to the purine-cytosine permease (2.A.39) family.</text>
</comment>
<comment type="caution">
    <text evidence="8">The sequence shown here is derived from an EMBL/GenBank/DDBJ whole genome shotgun (WGS) entry which is preliminary data.</text>
</comment>
<feature type="transmembrane region" description="Helical" evidence="7">
    <location>
        <begin position="465"/>
        <end position="484"/>
    </location>
</feature>
<feature type="transmembrane region" description="Helical" evidence="7">
    <location>
        <begin position="199"/>
        <end position="220"/>
    </location>
</feature>
<feature type="transmembrane region" description="Helical" evidence="7">
    <location>
        <begin position="80"/>
        <end position="99"/>
    </location>
</feature>
<evidence type="ECO:0000313" key="9">
    <source>
        <dbReference type="Proteomes" id="UP000635726"/>
    </source>
</evidence>
<feature type="transmembrane region" description="Helical" evidence="7">
    <location>
        <begin position="240"/>
        <end position="260"/>
    </location>
</feature>
<evidence type="ECO:0000256" key="3">
    <source>
        <dbReference type="ARBA" id="ARBA00022692"/>
    </source>
</evidence>
<feature type="transmembrane region" description="Helical" evidence="7">
    <location>
        <begin position="168"/>
        <end position="192"/>
    </location>
</feature>
<dbReference type="EMBL" id="BMOE01000002">
    <property type="protein sequence ID" value="GGJ67105.1"/>
    <property type="molecule type" value="Genomic_DNA"/>
</dbReference>
<dbReference type="GO" id="GO:0005886">
    <property type="term" value="C:plasma membrane"/>
    <property type="evidence" value="ECO:0007669"/>
    <property type="project" value="TreeGrafter"/>
</dbReference>
<dbReference type="InterPro" id="IPR001248">
    <property type="entry name" value="Pur-cyt_permease"/>
</dbReference>
<keyword evidence="3 7" id="KW-0812">Transmembrane</keyword>
<gene>
    <name evidence="8" type="ORF">GCM10008939_09150</name>
</gene>
<dbReference type="Proteomes" id="UP000635726">
    <property type="component" value="Unassembled WGS sequence"/>
</dbReference>
<name>A0A917P951_9DEIO</name>
<keyword evidence="9" id="KW-1185">Reference proteome</keyword>
<evidence type="ECO:0000256" key="6">
    <source>
        <dbReference type="SAM" id="MobiDB-lite"/>
    </source>
</evidence>
<feature type="region of interest" description="Disordered" evidence="6">
    <location>
        <begin position="1"/>
        <end position="22"/>
    </location>
</feature>